<dbReference type="Gene3D" id="3.40.50.10910">
    <property type="entry name" value="Amidohydrolase"/>
    <property type="match status" value="1"/>
</dbReference>
<dbReference type="Proteomes" id="UP001253595">
    <property type="component" value="Unassembled WGS sequence"/>
</dbReference>
<dbReference type="Gene3D" id="2.30.40.10">
    <property type="entry name" value="Urease, subunit C, domain 1"/>
    <property type="match status" value="1"/>
</dbReference>
<dbReference type="InterPro" id="IPR051781">
    <property type="entry name" value="Metallo-dep_Hydrolase"/>
</dbReference>
<dbReference type="SUPFAM" id="SSF51338">
    <property type="entry name" value="Composite domain of metallo-dependent hydrolases"/>
    <property type="match status" value="1"/>
</dbReference>
<dbReference type="InterPro" id="IPR006680">
    <property type="entry name" value="Amidohydro-rel"/>
</dbReference>
<dbReference type="InterPro" id="IPR011059">
    <property type="entry name" value="Metal-dep_hydrolase_composite"/>
</dbReference>
<evidence type="ECO:0000259" key="1">
    <source>
        <dbReference type="Pfam" id="PF01979"/>
    </source>
</evidence>
<dbReference type="EMBL" id="JAVDVX010000003">
    <property type="protein sequence ID" value="MDR7090115.1"/>
    <property type="molecule type" value="Genomic_DNA"/>
</dbReference>
<dbReference type="RefSeq" id="WP_310072185.1">
    <property type="nucleotide sequence ID" value="NZ_JAVDVX010000003.1"/>
</dbReference>
<feature type="domain" description="Amidohydrolase-related" evidence="1">
    <location>
        <begin position="217"/>
        <end position="472"/>
    </location>
</feature>
<organism evidence="2 3">
    <name type="scientific">Cellvibrio fibrivorans</name>
    <dbReference type="NCBI Taxonomy" id="126350"/>
    <lineage>
        <taxon>Bacteria</taxon>
        <taxon>Pseudomonadati</taxon>
        <taxon>Pseudomonadota</taxon>
        <taxon>Gammaproteobacteria</taxon>
        <taxon>Cellvibrionales</taxon>
        <taxon>Cellvibrionaceae</taxon>
        <taxon>Cellvibrio</taxon>
    </lineage>
</organism>
<dbReference type="Gene3D" id="3.30.110.90">
    <property type="entry name" value="Amidohydrolase"/>
    <property type="match status" value="1"/>
</dbReference>
<name>A0ABU1UY82_9GAMM</name>
<dbReference type="Gene3D" id="1.20.58.520">
    <property type="entry name" value="Amidohydrolase"/>
    <property type="match status" value="1"/>
</dbReference>
<dbReference type="PANTHER" id="PTHR43135:SF3">
    <property type="entry name" value="ALPHA-D-RIBOSE 1-METHYLPHOSPHONATE 5-TRIPHOSPHATE DIPHOSPHATASE"/>
    <property type="match status" value="1"/>
</dbReference>
<evidence type="ECO:0000313" key="3">
    <source>
        <dbReference type="Proteomes" id="UP001253595"/>
    </source>
</evidence>
<reference evidence="2 3" key="1">
    <citation type="submission" date="2023-07" db="EMBL/GenBank/DDBJ databases">
        <title>Sorghum-associated microbial communities from plants grown in Nebraska, USA.</title>
        <authorList>
            <person name="Schachtman D."/>
        </authorList>
    </citation>
    <scope>NUCLEOTIDE SEQUENCE [LARGE SCALE GENOMIC DNA]</scope>
    <source>
        <strain evidence="2 3">BE190</strain>
    </source>
</reference>
<sequence length="509" mass="56809">MIRILKQATLYLLVFILLLSALFAIGVLLPPATVEAVKTNAPIAIINTSVVDVAGGVILPNQTVIIERKKIRIVGAANNVAIPENAIRINGANQFLMPSLWDMHTHIFKVTPLLDLPLYIGYGVTNVRDMASCPKADDPFAACPEDFKRWTHQANNDELVGPRVQGISSWHLNGPGIHDQIKGLPEFFGTANEQQAREFVRYYSGKVDAIKVYNYISREAYFALVDEAKKVGIDVVGHRPLAISAIEAAQHQKSIEHARFILHESFAGSAALRESVAKGLWSEDRRRMLDEHEPQMATAIFSAMKNSGTWYVPTHLTRRVDAYGDEALILEDPILRYLHPLMKWQWLEDVNKVISEEPSPEARKTYRDFYHKGLELTGAAHRAEVKVLVGTDYIVAGITVHNELEQLVMAGLSPVDALRAATILPAEYFGLQKEYGSVAAGMNADLILLNKNPFEDIRNTQSIEAVIFNGNLYDRNKLDEISDTVESRAKSWSIACKILWEFIKNPAGY</sequence>
<comment type="caution">
    <text evidence="2">The sequence shown here is derived from an EMBL/GenBank/DDBJ whole genome shotgun (WGS) entry which is preliminary data.</text>
</comment>
<proteinExistence type="predicted"/>
<protein>
    <submittedName>
        <fullName evidence="2">Imidazolonepropionase-like amidohydrolase</fullName>
    </submittedName>
</protein>
<accession>A0ABU1UY82</accession>
<keyword evidence="3" id="KW-1185">Reference proteome</keyword>
<dbReference type="SUPFAM" id="SSF51556">
    <property type="entry name" value="Metallo-dependent hydrolases"/>
    <property type="match status" value="1"/>
</dbReference>
<dbReference type="Pfam" id="PF01979">
    <property type="entry name" value="Amidohydro_1"/>
    <property type="match status" value="1"/>
</dbReference>
<evidence type="ECO:0000313" key="2">
    <source>
        <dbReference type="EMBL" id="MDR7090115.1"/>
    </source>
</evidence>
<gene>
    <name evidence="2" type="ORF">J2X05_002137</name>
</gene>
<dbReference type="InterPro" id="IPR032466">
    <property type="entry name" value="Metal_Hydrolase"/>
</dbReference>
<dbReference type="PANTHER" id="PTHR43135">
    <property type="entry name" value="ALPHA-D-RIBOSE 1-METHYLPHOSPHONATE 5-TRIPHOSPHATE DIPHOSPHATASE"/>
    <property type="match status" value="1"/>
</dbReference>